<dbReference type="CDD" id="cd11304">
    <property type="entry name" value="Cadherin_repeat"/>
    <property type="match status" value="1"/>
</dbReference>
<feature type="region of interest" description="Disordered" evidence="2">
    <location>
        <begin position="1"/>
        <end position="23"/>
    </location>
</feature>
<sequence length="115" mass="12926">MREDHPPFTRPGTQVQATDRTDNDEITYGIVGERVNRALQSGASNYFQIDDKTGQIYLTQTVLNTNITDFLLTLQACDNGIPARCVNADIRIIIIRDSFPPKFVYNTATGLFSNR</sequence>
<dbReference type="GO" id="GO:0016020">
    <property type="term" value="C:membrane"/>
    <property type="evidence" value="ECO:0007669"/>
    <property type="project" value="InterPro"/>
</dbReference>
<accession>A0A9D4LS66</accession>
<dbReference type="InterPro" id="IPR002126">
    <property type="entry name" value="Cadherin-like_dom"/>
</dbReference>
<reference evidence="4" key="2">
    <citation type="submission" date="2020-11" db="EMBL/GenBank/DDBJ databases">
        <authorList>
            <person name="McCartney M.A."/>
            <person name="Auch B."/>
            <person name="Kono T."/>
            <person name="Mallez S."/>
            <person name="Becker A."/>
            <person name="Gohl D.M."/>
            <person name="Silverstein K.A.T."/>
            <person name="Koren S."/>
            <person name="Bechman K.B."/>
            <person name="Herman A."/>
            <person name="Abrahante J.E."/>
            <person name="Garbe J."/>
        </authorList>
    </citation>
    <scope>NUCLEOTIDE SEQUENCE</scope>
    <source>
        <strain evidence="4">Duluth1</strain>
        <tissue evidence="4">Whole animal</tissue>
    </source>
</reference>
<protein>
    <recommendedName>
        <fullName evidence="3">Cadherin domain-containing protein</fullName>
    </recommendedName>
</protein>
<dbReference type="EMBL" id="JAIWYP010000002">
    <property type="protein sequence ID" value="KAH3862833.1"/>
    <property type="molecule type" value="Genomic_DNA"/>
</dbReference>
<feature type="domain" description="Cadherin" evidence="3">
    <location>
        <begin position="1"/>
        <end position="103"/>
    </location>
</feature>
<dbReference type="PROSITE" id="PS50268">
    <property type="entry name" value="CADHERIN_2"/>
    <property type="match status" value="1"/>
</dbReference>
<dbReference type="AlphaFoldDB" id="A0A9D4LS66"/>
<organism evidence="4 5">
    <name type="scientific">Dreissena polymorpha</name>
    <name type="common">Zebra mussel</name>
    <name type="synonym">Mytilus polymorpha</name>
    <dbReference type="NCBI Taxonomy" id="45954"/>
    <lineage>
        <taxon>Eukaryota</taxon>
        <taxon>Metazoa</taxon>
        <taxon>Spiralia</taxon>
        <taxon>Lophotrochozoa</taxon>
        <taxon>Mollusca</taxon>
        <taxon>Bivalvia</taxon>
        <taxon>Autobranchia</taxon>
        <taxon>Heteroconchia</taxon>
        <taxon>Euheterodonta</taxon>
        <taxon>Imparidentia</taxon>
        <taxon>Neoheterodontei</taxon>
        <taxon>Myida</taxon>
        <taxon>Dreissenoidea</taxon>
        <taxon>Dreissenidae</taxon>
        <taxon>Dreissena</taxon>
    </lineage>
</organism>
<reference evidence="4" key="1">
    <citation type="journal article" date="2019" name="bioRxiv">
        <title>The Genome of the Zebra Mussel, Dreissena polymorpha: A Resource for Invasive Species Research.</title>
        <authorList>
            <person name="McCartney M.A."/>
            <person name="Auch B."/>
            <person name="Kono T."/>
            <person name="Mallez S."/>
            <person name="Zhang Y."/>
            <person name="Obille A."/>
            <person name="Becker A."/>
            <person name="Abrahante J.E."/>
            <person name="Garbe J."/>
            <person name="Badalamenti J.P."/>
            <person name="Herman A."/>
            <person name="Mangelson H."/>
            <person name="Liachko I."/>
            <person name="Sullivan S."/>
            <person name="Sone E.D."/>
            <person name="Koren S."/>
            <person name="Silverstein K.A.T."/>
            <person name="Beckman K.B."/>
            <person name="Gohl D.M."/>
        </authorList>
    </citation>
    <scope>NUCLEOTIDE SEQUENCE</scope>
    <source>
        <strain evidence="4">Duluth1</strain>
        <tissue evidence="4">Whole animal</tissue>
    </source>
</reference>
<comment type="caution">
    <text evidence="4">The sequence shown here is derived from an EMBL/GenBank/DDBJ whole genome shotgun (WGS) entry which is preliminary data.</text>
</comment>
<evidence type="ECO:0000313" key="5">
    <source>
        <dbReference type="Proteomes" id="UP000828390"/>
    </source>
</evidence>
<dbReference type="Proteomes" id="UP000828390">
    <property type="component" value="Unassembled WGS sequence"/>
</dbReference>
<dbReference type="Pfam" id="PF00028">
    <property type="entry name" value="Cadherin"/>
    <property type="match status" value="1"/>
</dbReference>
<dbReference type="SMART" id="SM00112">
    <property type="entry name" value="CA"/>
    <property type="match status" value="1"/>
</dbReference>
<evidence type="ECO:0000259" key="3">
    <source>
        <dbReference type="PROSITE" id="PS50268"/>
    </source>
</evidence>
<evidence type="ECO:0000256" key="2">
    <source>
        <dbReference type="SAM" id="MobiDB-lite"/>
    </source>
</evidence>
<dbReference type="Gene3D" id="2.60.40.60">
    <property type="entry name" value="Cadherins"/>
    <property type="match status" value="1"/>
</dbReference>
<dbReference type="GO" id="GO:0005509">
    <property type="term" value="F:calcium ion binding"/>
    <property type="evidence" value="ECO:0007669"/>
    <property type="project" value="UniProtKB-UniRule"/>
</dbReference>
<proteinExistence type="predicted"/>
<dbReference type="SUPFAM" id="SSF49313">
    <property type="entry name" value="Cadherin-like"/>
    <property type="match status" value="1"/>
</dbReference>
<evidence type="ECO:0000256" key="1">
    <source>
        <dbReference type="PROSITE-ProRule" id="PRU00043"/>
    </source>
</evidence>
<dbReference type="InterPro" id="IPR015919">
    <property type="entry name" value="Cadherin-like_sf"/>
</dbReference>
<dbReference type="GO" id="GO:0007156">
    <property type="term" value="P:homophilic cell adhesion via plasma membrane adhesion molecules"/>
    <property type="evidence" value="ECO:0007669"/>
    <property type="project" value="InterPro"/>
</dbReference>
<keyword evidence="1" id="KW-0106">Calcium</keyword>
<evidence type="ECO:0000313" key="4">
    <source>
        <dbReference type="EMBL" id="KAH3862833.1"/>
    </source>
</evidence>
<keyword evidence="5" id="KW-1185">Reference proteome</keyword>
<name>A0A9D4LS66_DREPO</name>
<gene>
    <name evidence="4" type="ORF">DPMN_025808</name>
</gene>